<dbReference type="InterPro" id="IPR023582">
    <property type="entry name" value="Impact"/>
</dbReference>
<comment type="similarity">
    <text evidence="1">Belongs to the IMPACT family.</text>
</comment>
<dbReference type="InterPro" id="IPR015796">
    <property type="entry name" value="Impact_YigZ-like"/>
</dbReference>
<dbReference type="InterPro" id="IPR020568">
    <property type="entry name" value="Ribosomal_Su5_D2-typ_SF"/>
</dbReference>
<dbReference type="NCBIfam" id="TIGR00257">
    <property type="entry name" value="IMPACT_YIGZ"/>
    <property type="match status" value="1"/>
</dbReference>
<dbReference type="Gene3D" id="3.30.230.30">
    <property type="entry name" value="Impact, N-terminal domain"/>
    <property type="match status" value="1"/>
</dbReference>
<keyword evidence="5" id="KW-1185">Reference proteome</keyword>
<proteinExistence type="inferred from homology"/>
<evidence type="ECO:0000259" key="3">
    <source>
        <dbReference type="Pfam" id="PF09186"/>
    </source>
</evidence>
<name>A0ABZ3F0A1_9FIRM</name>
<dbReference type="InterPro" id="IPR020569">
    <property type="entry name" value="UPF0029_Impact_CS"/>
</dbReference>
<organism evidence="4 5">
    <name type="scientific">Kineothrix sedimenti</name>
    <dbReference type="NCBI Taxonomy" id="3123317"/>
    <lineage>
        <taxon>Bacteria</taxon>
        <taxon>Bacillati</taxon>
        <taxon>Bacillota</taxon>
        <taxon>Clostridia</taxon>
        <taxon>Lachnospirales</taxon>
        <taxon>Lachnospiraceae</taxon>
        <taxon>Kineothrix</taxon>
    </lineage>
</organism>
<evidence type="ECO:0000256" key="1">
    <source>
        <dbReference type="ARBA" id="ARBA00007665"/>
    </source>
</evidence>
<dbReference type="Pfam" id="PF01205">
    <property type="entry name" value="Impact_N"/>
    <property type="match status" value="1"/>
</dbReference>
<accession>A0ABZ3F0A1</accession>
<dbReference type="SUPFAM" id="SSF54980">
    <property type="entry name" value="EF-G C-terminal domain-like"/>
    <property type="match status" value="1"/>
</dbReference>
<dbReference type="RefSeq" id="WP_342759550.1">
    <property type="nucleotide sequence ID" value="NZ_CP146256.1"/>
</dbReference>
<evidence type="ECO:0000313" key="4">
    <source>
        <dbReference type="EMBL" id="XAH75977.1"/>
    </source>
</evidence>
<dbReference type="InterPro" id="IPR001498">
    <property type="entry name" value="Impact_N"/>
</dbReference>
<feature type="domain" description="UPF0029" evidence="3">
    <location>
        <begin position="159"/>
        <end position="214"/>
    </location>
</feature>
<reference evidence="4 5" key="1">
    <citation type="submission" date="2024-02" db="EMBL/GenBank/DDBJ databases">
        <title>Bacterial strain from lacustrine sediment.</title>
        <authorList>
            <person name="Petit C."/>
            <person name="Fadhlaoui K."/>
        </authorList>
    </citation>
    <scope>NUCLEOTIDE SEQUENCE [LARGE SCALE GENOMIC DNA]</scope>
    <source>
        <strain evidence="4 5">IPX-CK</strain>
    </source>
</reference>
<dbReference type="SUPFAM" id="SSF54211">
    <property type="entry name" value="Ribosomal protein S5 domain 2-like"/>
    <property type="match status" value="1"/>
</dbReference>
<gene>
    <name evidence="4" type="ORF">V6984_09550</name>
</gene>
<dbReference type="Proteomes" id="UP001451571">
    <property type="component" value="Chromosome"/>
</dbReference>
<dbReference type="InterPro" id="IPR035647">
    <property type="entry name" value="EFG_III/V"/>
</dbReference>
<protein>
    <submittedName>
        <fullName evidence="4">YigZ family protein</fullName>
    </submittedName>
</protein>
<dbReference type="EMBL" id="CP146256">
    <property type="protein sequence ID" value="XAH75977.1"/>
    <property type="molecule type" value="Genomic_DNA"/>
</dbReference>
<sequence>MFWYIRQVWSEAAVIEKEQSFLPYKVLKKGASSEIIEKKSRFIATLSPAETEEEAAAFIEEMKKKYWDARHNCSAFVLGERGQLTRCNDDGEPAGTAGKPMLEVLLASEIRNVAVVVTRYFGGTLLGTGGLIRAYTQAVQEGIKASEIVTMRYGTELSVTTDYNGIGRIQYILGQKGLPVMEAEYTDAVRLKLLVPYEEEEQLYTDLTEATAGKVKLEKIKKYYFVTG</sequence>
<evidence type="ECO:0000313" key="5">
    <source>
        <dbReference type="Proteomes" id="UP001451571"/>
    </source>
</evidence>
<dbReference type="Gene3D" id="3.30.70.240">
    <property type="match status" value="1"/>
</dbReference>
<dbReference type="Pfam" id="PF09186">
    <property type="entry name" value="DUF1949"/>
    <property type="match status" value="1"/>
</dbReference>
<dbReference type="InterPro" id="IPR015269">
    <property type="entry name" value="UPF0029_Impact_C"/>
</dbReference>
<dbReference type="PANTHER" id="PTHR16301">
    <property type="entry name" value="IMPACT-RELATED"/>
    <property type="match status" value="1"/>
</dbReference>
<evidence type="ECO:0000259" key="2">
    <source>
        <dbReference type="Pfam" id="PF01205"/>
    </source>
</evidence>
<dbReference type="PROSITE" id="PS00910">
    <property type="entry name" value="UPF0029"/>
    <property type="match status" value="1"/>
</dbReference>
<dbReference type="PANTHER" id="PTHR16301:SF20">
    <property type="entry name" value="IMPACT FAMILY MEMBER YIGZ"/>
    <property type="match status" value="1"/>
</dbReference>
<feature type="domain" description="Impact N-terminal" evidence="2">
    <location>
        <begin position="38"/>
        <end position="142"/>
    </location>
</feature>
<dbReference type="InterPro" id="IPR036956">
    <property type="entry name" value="Impact_N_sf"/>
</dbReference>